<accession>A0A8H3M8E3</accession>
<dbReference type="AlphaFoldDB" id="A0A8H3M8E3"/>
<sequence>MLYQQNFENWTIGNNDVNKLIQDIQLSAHVYYKVSEKALEWIPYDRFCKIRYIENGRFGKMCRANWIDGCADEWD</sequence>
<protein>
    <submittedName>
        <fullName evidence="1">Kinase-like domain-containing protein</fullName>
    </submittedName>
</protein>
<dbReference type="GO" id="GO:0016301">
    <property type="term" value="F:kinase activity"/>
    <property type="evidence" value="ECO:0007669"/>
    <property type="project" value="UniProtKB-KW"/>
</dbReference>
<dbReference type="OrthoDB" id="2318560at2759"/>
<dbReference type="EMBL" id="BLAL01000313">
    <property type="protein sequence ID" value="GET02594.1"/>
    <property type="molecule type" value="Genomic_DNA"/>
</dbReference>
<dbReference type="Gene3D" id="1.10.10.1010">
    <property type="entry name" value="Intein homing endonuclease, domain IV"/>
    <property type="match status" value="1"/>
</dbReference>
<keyword evidence="1" id="KW-0418">Kinase</keyword>
<organism evidence="1 2">
    <name type="scientific">Rhizophagus clarus</name>
    <dbReference type="NCBI Taxonomy" id="94130"/>
    <lineage>
        <taxon>Eukaryota</taxon>
        <taxon>Fungi</taxon>
        <taxon>Fungi incertae sedis</taxon>
        <taxon>Mucoromycota</taxon>
        <taxon>Glomeromycotina</taxon>
        <taxon>Glomeromycetes</taxon>
        <taxon>Glomerales</taxon>
        <taxon>Glomeraceae</taxon>
        <taxon>Rhizophagus</taxon>
    </lineage>
</organism>
<keyword evidence="1" id="KW-0808">Transferase</keyword>
<evidence type="ECO:0000313" key="1">
    <source>
        <dbReference type="EMBL" id="GET02594.1"/>
    </source>
</evidence>
<dbReference type="Proteomes" id="UP000615446">
    <property type="component" value="Unassembled WGS sequence"/>
</dbReference>
<name>A0A8H3M8E3_9GLOM</name>
<gene>
    <name evidence="1" type="ORF">RCL2_002897200</name>
</gene>
<proteinExistence type="predicted"/>
<reference evidence="1" key="1">
    <citation type="submission" date="2019-10" db="EMBL/GenBank/DDBJ databases">
        <title>Conservation and host-specific expression of non-tandemly repeated heterogenous ribosome RNA gene in arbuscular mycorrhizal fungi.</title>
        <authorList>
            <person name="Maeda T."/>
            <person name="Kobayashi Y."/>
            <person name="Nakagawa T."/>
            <person name="Ezawa T."/>
            <person name="Yamaguchi K."/>
            <person name="Bino T."/>
            <person name="Nishimoto Y."/>
            <person name="Shigenobu S."/>
            <person name="Kawaguchi M."/>
        </authorList>
    </citation>
    <scope>NUCLEOTIDE SEQUENCE</scope>
    <source>
        <strain evidence="1">HR1</strain>
    </source>
</reference>
<comment type="caution">
    <text evidence="1">The sequence shown here is derived from an EMBL/GenBank/DDBJ whole genome shotgun (WGS) entry which is preliminary data.</text>
</comment>
<evidence type="ECO:0000313" key="2">
    <source>
        <dbReference type="Proteomes" id="UP000615446"/>
    </source>
</evidence>